<dbReference type="Pfam" id="PF00072">
    <property type="entry name" value="Response_reg"/>
    <property type="match status" value="1"/>
</dbReference>
<dbReference type="CDD" id="cd17535">
    <property type="entry name" value="REC_NarL-like"/>
    <property type="match status" value="1"/>
</dbReference>
<dbReference type="InterPro" id="IPR016032">
    <property type="entry name" value="Sig_transdc_resp-reg_C-effctor"/>
</dbReference>
<feature type="modified residue" description="4-aspartylphosphate" evidence="5">
    <location>
        <position position="54"/>
    </location>
</feature>
<evidence type="ECO:0000259" key="7">
    <source>
        <dbReference type="PROSITE" id="PS50110"/>
    </source>
</evidence>
<dbReference type="InterPro" id="IPR001789">
    <property type="entry name" value="Sig_transdc_resp-reg_receiver"/>
</dbReference>
<dbReference type="PANTHER" id="PTHR43214">
    <property type="entry name" value="TWO-COMPONENT RESPONSE REGULATOR"/>
    <property type="match status" value="1"/>
</dbReference>
<dbReference type="Gene3D" id="3.40.50.2300">
    <property type="match status" value="1"/>
</dbReference>
<dbReference type="EMBL" id="CP101717">
    <property type="protein sequence ID" value="WLD58912.1"/>
    <property type="molecule type" value="Genomic_DNA"/>
</dbReference>
<dbReference type="GO" id="GO:0006355">
    <property type="term" value="P:regulation of DNA-templated transcription"/>
    <property type="evidence" value="ECO:0007669"/>
    <property type="project" value="InterPro"/>
</dbReference>
<protein>
    <submittedName>
        <fullName evidence="8">Response regulator transcription factor</fullName>
    </submittedName>
</protein>
<organism evidence="8">
    <name type="scientific">Salinispirillum sp. LH 10-3-1</name>
    <dbReference type="NCBI Taxonomy" id="2952525"/>
    <lineage>
        <taxon>Bacteria</taxon>
        <taxon>Pseudomonadati</taxon>
        <taxon>Pseudomonadota</taxon>
        <taxon>Gammaproteobacteria</taxon>
        <taxon>Oceanospirillales</taxon>
        <taxon>Saccharospirillaceae</taxon>
        <taxon>Salinispirillum</taxon>
    </lineage>
</organism>
<evidence type="ECO:0000256" key="3">
    <source>
        <dbReference type="ARBA" id="ARBA00023125"/>
    </source>
</evidence>
<dbReference type="PROSITE" id="PS50110">
    <property type="entry name" value="RESPONSE_REGULATORY"/>
    <property type="match status" value="1"/>
</dbReference>
<dbReference type="CDD" id="cd06170">
    <property type="entry name" value="LuxR_C_like"/>
    <property type="match status" value="1"/>
</dbReference>
<dbReference type="InterPro" id="IPR000792">
    <property type="entry name" value="Tscrpt_reg_LuxR_C"/>
</dbReference>
<dbReference type="GO" id="GO:0000160">
    <property type="term" value="P:phosphorelay signal transduction system"/>
    <property type="evidence" value="ECO:0007669"/>
    <property type="project" value="InterPro"/>
</dbReference>
<dbReference type="Pfam" id="PF00196">
    <property type="entry name" value="GerE"/>
    <property type="match status" value="1"/>
</dbReference>
<dbReference type="SUPFAM" id="SSF46894">
    <property type="entry name" value="C-terminal effector domain of the bipartite response regulators"/>
    <property type="match status" value="1"/>
</dbReference>
<dbReference type="InterPro" id="IPR011006">
    <property type="entry name" value="CheY-like_superfamily"/>
</dbReference>
<evidence type="ECO:0000256" key="1">
    <source>
        <dbReference type="ARBA" id="ARBA00022553"/>
    </source>
</evidence>
<sequence>MQSILIIEDHIETRRWLVSIVQEAFSEPTVEEASTLEQGYACLQSFTPSVILIDISLPDGSGLEFVNYAQQNLPDSYVVVTTIYDDDDHLFSAFRSGASGYLLKDEPRKTLVDGLSGIMSGKPPLSSAITRRLLRHFQQSGNGSVESPLSGREEEVLTLMAKGMGRNEIAELLGVSINTAASHIKSIYRKLNVSGRVEATLEAVKMGLVSGNKKRD</sequence>
<dbReference type="InterPro" id="IPR039420">
    <property type="entry name" value="WalR-like"/>
</dbReference>
<dbReference type="RefSeq" id="WP_304996200.1">
    <property type="nucleotide sequence ID" value="NZ_CP101717.1"/>
</dbReference>
<dbReference type="SUPFAM" id="SSF52172">
    <property type="entry name" value="CheY-like"/>
    <property type="match status" value="1"/>
</dbReference>
<dbReference type="PRINTS" id="PR00038">
    <property type="entry name" value="HTHLUXR"/>
</dbReference>
<dbReference type="PROSITE" id="PS50043">
    <property type="entry name" value="HTH_LUXR_2"/>
    <property type="match status" value="1"/>
</dbReference>
<dbReference type="SMART" id="SM00421">
    <property type="entry name" value="HTH_LUXR"/>
    <property type="match status" value="1"/>
</dbReference>
<gene>
    <name evidence="8" type="ORF">NFC81_03760</name>
</gene>
<dbReference type="PANTHER" id="PTHR43214:SF41">
    <property type="entry name" value="NITRATE_NITRITE RESPONSE REGULATOR PROTEIN NARP"/>
    <property type="match status" value="1"/>
</dbReference>
<name>A0AB38YHV0_9GAMM</name>
<feature type="domain" description="Response regulatory" evidence="7">
    <location>
        <begin position="3"/>
        <end position="119"/>
    </location>
</feature>
<reference evidence="8" key="1">
    <citation type="submission" date="2022-07" db="EMBL/GenBank/DDBJ databases">
        <title>Complete genome sequence of Salinispirillum sp. LH10-3-1 capable of multiple carbohydrate inversion isolated from a soda lake.</title>
        <authorList>
            <person name="Liu J."/>
            <person name="Zhai Y."/>
            <person name="Zhang H."/>
            <person name="Yang H."/>
            <person name="Qu J."/>
            <person name="Li J."/>
        </authorList>
    </citation>
    <scope>NUCLEOTIDE SEQUENCE</scope>
    <source>
        <strain evidence="8">LH 10-3-1</strain>
    </source>
</reference>
<dbReference type="SMART" id="SM00448">
    <property type="entry name" value="REC"/>
    <property type="match status" value="1"/>
</dbReference>
<evidence type="ECO:0000256" key="4">
    <source>
        <dbReference type="ARBA" id="ARBA00023163"/>
    </source>
</evidence>
<dbReference type="InterPro" id="IPR058245">
    <property type="entry name" value="NreC/VraR/RcsB-like_REC"/>
</dbReference>
<evidence type="ECO:0000259" key="6">
    <source>
        <dbReference type="PROSITE" id="PS50043"/>
    </source>
</evidence>
<keyword evidence="4" id="KW-0804">Transcription</keyword>
<evidence type="ECO:0000256" key="2">
    <source>
        <dbReference type="ARBA" id="ARBA00023015"/>
    </source>
</evidence>
<keyword evidence="2" id="KW-0805">Transcription regulation</keyword>
<keyword evidence="3" id="KW-0238">DNA-binding</keyword>
<dbReference type="GO" id="GO:0003677">
    <property type="term" value="F:DNA binding"/>
    <property type="evidence" value="ECO:0007669"/>
    <property type="project" value="UniProtKB-KW"/>
</dbReference>
<evidence type="ECO:0000256" key="5">
    <source>
        <dbReference type="PROSITE-ProRule" id="PRU00169"/>
    </source>
</evidence>
<accession>A0AB38YHV0</accession>
<proteinExistence type="predicted"/>
<evidence type="ECO:0000313" key="8">
    <source>
        <dbReference type="EMBL" id="WLD58912.1"/>
    </source>
</evidence>
<feature type="domain" description="HTH luxR-type" evidence="6">
    <location>
        <begin position="142"/>
        <end position="207"/>
    </location>
</feature>
<keyword evidence="1 5" id="KW-0597">Phosphoprotein</keyword>
<dbReference type="AlphaFoldDB" id="A0AB38YHV0"/>